<dbReference type="AlphaFoldDB" id="A0A7T2YNJ0"/>
<evidence type="ECO:0000313" key="2">
    <source>
        <dbReference type="EMBL" id="QPS78633.1"/>
    </source>
</evidence>
<dbReference type="Proteomes" id="UP000595064">
    <property type="component" value="Chromosome"/>
</dbReference>
<dbReference type="EMBL" id="CP065748">
    <property type="protein sequence ID" value="QPS78633.1"/>
    <property type="molecule type" value="Genomic_DNA"/>
</dbReference>
<reference evidence="2 3" key="1">
    <citation type="submission" date="2020-12" db="EMBL/GenBank/DDBJ databases">
        <title>FDA dAtabase for Regulatory Grade micrObial Sequences (FDA-ARGOS): Supporting development and validation of Infectious Disease Dx tests.</title>
        <authorList>
            <person name="Sproer C."/>
            <person name="Gronow S."/>
            <person name="Severitt S."/>
            <person name="Schroder I."/>
            <person name="Tallon L."/>
            <person name="Sadzewicz L."/>
            <person name="Zhao X."/>
            <person name="Boylan J."/>
            <person name="Ott S."/>
            <person name="Bowen H."/>
            <person name="Vavikolanu K."/>
            <person name="Mehta A."/>
            <person name="Aluvathingal J."/>
            <person name="Nadendla S."/>
            <person name="Lowell S."/>
            <person name="Myers T."/>
            <person name="Yan Y."/>
            <person name="Sichtig H."/>
        </authorList>
    </citation>
    <scope>NUCLEOTIDE SEQUENCE [LARGE SCALE GENOMIC DNA]</scope>
    <source>
        <strain evidence="2 3">FDAARGOS_890</strain>
    </source>
</reference>
<dbReference type="RefSeq" id="WP_016454556.1">
    <property type="nucleotide sequence ID" value="NZ_CP065748.1"/>
</dbReference>
<sequence length="276" mass="30783">MSNIVKVNATPVSMDSKEIATLANKEHGNVLRDMRVMLIDLYGDEYLKQHMPPNYAGGRNSYIQANADAIFRALFEDDSELNHQEYQGFTWKRDSRGYLSRISFDKSHTMTLVSGYDVKLRKRVVDRLDELEKKFAALPKIAYAVGKSDSLTADEQAQLRDMLTNAADTLPKDSRGTFMQRGWSKLKAHFKVGYREIPRNEFTEALAIAGRHIAEYSAPTLVAPSATDKALLQAIDSVQVMAASVADLSAAVLSLSGQRQQRNPQHAPSSHQPVLL</sequence>
<feature type="region of interest" description="Disordered" evidence="1">
    <location>
        <begin position="257"/>
        <end position="276"/>
    </location>
</feature>
<evidence type="ECO:0000256" key="1">
    <source>
        <dbReference type="SAM" id="MobiDB-lite"/>
    </source>
</evidence>
<keyword evidence="3" id="KW-1185">Reference proteome</keyword>
<gene>
    <name evidence="2" type="ORF">I6G47_16505</name>
</gene>
<proteinExistence type="predicted"/>
<accession>A0A7T2YNJ0</accession>
<dbReference type="KEGG" id="dla:I6G47_16505"/>
<protein>
    <submittedName>
        <fullName evidence="2">Rha family transcriptional regulator</fullName>
    </submittedName>
</protein>
<name>A0A7T2YNJ0_9BURK</name>
<organism evidence="2 3">
    <name type="scientific">Delftia lacustris</name>
    <dbReference type="NCBI Taxonomy" id="558537"/>
    <lineage>
        <taxon>Bacteria</taxon>
        <taxon>Pseudomonadati</taxon>
        <taxon>Pseudomonadota</taxon>
        <taxon>Betaproteobacteria</taxon>
        <taxon>Burkholderiales</taxon>
        <taxon>Comamonadaceae</taxon>
        <taxon>Delftia</taxon>
    </lineage>
</organism>
<evidence type="ECO:0000313" key="3">
    <source>
        <dbReference type="Proteomes" id="UP000595064"/>
    </source>
</evidence>